<reference evidence="3 4" key="1">
    <citation type="journal article" date="2011" name="Arch. Virol.">
        <title>The complete genome sequence of a novel T4-like bacteriophage, IME08.</title>
        <authorList>
            <person name="Jiang H."/>
            <person name="Jiang X."/>
            <person name="Wang S."/>
            <person name="Li C."/>
            <person name="Chen B."/>
            <person name="An X."/>
            <person name="Mi Z."/>
            <person name="Chen J."/>
            <person name="Tong Y."/>
        </authorList>
    </citation>
    <scope>NUCLEOTIDE SEQUENCE [LARGE SCALE GENOMIC DNA]</scope>
</reference>
<feature type="domain" description="Baseplate structural protein Gp9/Gp10 N-terminal" evidence="1">
    <location>
        <begin position="11"/>
        <end position="169"/>
    </location>
</feature>
<dbReference type="SUPFAM" id="SSF50017">
    <property type="entry name" value="gp9"/>
    <property type="match status" value="1"/>
</dbReference>
<dbReference type="Gene3D" id="2.60.120.640">
    <property type="entry name" value="gp9"/>
    <property type="match status" value="1"/>
</dbReference>
<dbReference type="Gene3D" id="2.60.40.1680">
    <property type="entry name" value="4-oxalocrotonate tautomerase-like"/>
    <property type="match status" value="1"/>
</dbReference>
<dbReference type="GO" id="GO:0019076">
    <property type="term" value="P:viral release from host cell"/>
    <property type="evidence" value="ECO:0007669"/>
    <property type="project" value="InterPro"/>
</dbReference>
<reference evidence="3 4" key="2">
    <citation type="journal article" date="2011" name="Virol. J.">
        <title>Sequence characteristics of T4-like bacteriophage IME08 benome termini revealed by high throughput sequencing.</title>
        <authorList>
            <person name="Jiang X."/>
            <person name="Jiang H."/>
            <person name="Li C."/>
            <person name="Wang S."/>
            <person name="Mi Z."/>
            <person name="An X."/>
            <person name="Chen J."/>
            <person name="Tong Y."/>
        </authorList>
    </citation>
    <scope>NUCLEOTIDE SEQUENCE [LARGE SCALE GENOMIC DNA]</scope>
</reference>
<dbReference type="RefSeq" id="YP_003734297.1">
    <property type="nucleotide sequence ID" value="NC_014260.1"/>
</dbReference>
<gene>
    <name evidence="3" type="primary">9</name>
</gene>
<feature type="domain" description="Baseplate protein gp9-like C-terminal" evidence="2">
    <location>
        <begin position="170"/>
        <end position="269"/>
    </location>
</feature>
<dbReference type="Proteomes" id="UP000201129">
    <property type="component" value="Segment"/>
</dbReference>
<dbReference type="InterPro" id="IPR027412">
    <property type="entry name" value="Gp9_C_dom_sf"/>
</dbReference>
<dbReference type="InterPro" id="IPR036240">
    <property type="entry name" value="Gp9-like_sf"/>
</dbReference>
<dbReference type="GeneID" id="9384457"/>
<dbReference type="KEGG" id="vg:9384457"/>
<dbReference type="InterPro" id="IPR056391">
    <property type="entry name" value="Baseplate_gp9_C"/>
</dbReference>
<evidence type="ECO:0000313" key="4">
    <source>
        <dbReference type="Proteomes" id="UP000201129"/>
    </source>
</evidence>
<dbReference type="Pfam" id="PF07880">
    <property type="entry name" value="T4_gp9_10_N"/>
    <property type="match status" value="1"/>
</dbReference>
<protein>
    <submittedName>
        <fullName evidence="3">Gp9 baseplate wedge tail fiber connector</fullName>
    </submittedName>
</protein>
<evidence type="ECO:0000259" key="2">
    <source>
        <dbReference type="Pfam" id="PF23618"/>
    </source>
</evidence>
<evidence type="ECO:0000259" key="1">
    <source>
        <dbReference type="Pfam" id="PF07880"/>
    </source>
</evidence>
<dbReference type="OrthoDB" id="5964at10239"/>
<name>D7RMG0_9CAUD</name>
<accession>D7RMG0</accession>
<dbReference type="Gene3D" id="1.20.5.960">
    <property type="entry name" value="Bacteriophage t4 gene product 9 (gp9)"/>
    <property type="match status" value="1"/>
</dbReference>
<sequence length="288" mass="31553">MPMIKQTGKLLIDVGEIGNASTGDILYDGGVKLNTDLNNIYNTFGDQRKAALTGETTGQKLHATGYYQKFGDTDQAGSVDLGSLVDIDASTGSIVLTTVKGAVGEGIEIINSNGSISATNYLEIRILDSFLNHPTSTLRIVTPYTRVLLWCVSDINGIAVWDYSIESMFGDKRVPLNRTYNISNVPRDIPVVFSGQYSLVKLLVTAVNANETIYKASEYLLFMDNQAKKIYSTEYAVIRRGQATDEDEIYKLDFKFDATNYIVATASSEIPMRLAIKVVDTQTIGVPV</sequence>
<proteinExistence type="predicted"/>
<organism evidence="3 4">
    <name type="scientific">Escherichia phage IME08</name>
    <dbReference type="NCBI Taxonomy" id="698728"/>
    <lineage>
        <taxon>Viruses</taxon>
        <taxon>Duplodnaviria</taxon>
        <taxon>Heunggongvirae</taxon>
        <taxon>Uroviricota</taxon>
        <taxon>Caudoviricetes</taxon>
        <taxon>Pantevenvirales</taxon>
        <taxon>Straboviridae</taxon>
        <taxon>Tevenvirinae</taxon>
        <taxon>Dhakavirus</taxon>
        <taxon>Dhakavirus ime08</taxon>
    </lineage>
</organism>
<dbReference type="InterPro" id="IPR008987">
    <property type="entry name" value="Baseplate_struct_prot_Gp9/10_N"/>
</dbReference>
<dbReference type="InterPro" id="IPR027411">
    <property type="entry name" value="Gp9/Gp10_mid_dom_sf"/>
</dbReference>
<evidence type="ECO:0000313" key="3">
    <source>
        <dbReference type="EMBL" id="ADI55476.1"/>
    </source>
</evidence>
<dbReference type="EMBL" id="HM071924">
    <property type="protein sequence ID" value="ADI55476.1"/>
    <property type="molecule type" value="Genomic_DNA"/>
</dbReference>
<keyword evidence="4" id="KW-1185">Reference proteome</keyword>
<dbReference type="Pfam" id="PF23618">
    <property type="entry name" value="T4_gp9_10_C"/>
    <property type="match status" value="1"/>
</dbReference>